<evidence type="ECO:0000313" key="2">
    <source>
        <dbReference type="EMBL" id="UNM13175.1"/>
    </source>
</evidence>
<feature type="domain" description="DUF6603" evidence="1">
    <location>
        <begin position="90"/>
        <end position="586"/>
    </location>
</feature>
<dbReference type="InterPro" id="IPR046538">
    <property type="entry name" value="DUF6603"/>
</dbReference>
<organism evidence="2 3">
    <name type="scientific">Streptomyces formicae</name>
    <dbReference type="NCBI Taxonomy" id="1616117"/>
    <lineage>
        <taxon>Bacteria</taxon>
        <taxon>Bacillati</taxon>
        <taxon>Actinomycetota</taxon>
        <taxon>Actinomycetes</taxon>
        <taxon>Kitasatosporales</taxon>
        <taxon>Streptomycetaceae</taxon>
        <taxon>Streptomyces</taxon>
    </lineage>
</organism>
<accession>A0ABY3WRJ4</accession>
<dbReference type="RefSeq" id="WP_242331896.1">
    <property type="nucleotide sequence ID" value="NZ_CP071872.1"/>
</dbReference>
<sequence length="809" mass="85722">MDLIYASDIVDQDAARSCNELLGPNWVPQVPSGGLKKGAALHFDLSLLGKSFPVPETLDLGSDGSGSSGGAQNYELAPSVGEPVVWWEARKNLGPVALERIGFRYRDKTVWVLLDVVVSVSGSLRLATRGLGVAVPLSGGAYPLPQLEGLELGFKASPVEVAAALVRVSPPDGYSFALGGAATVAVKAFQIQAVGFYAHPTAGNTPSLFVYGGAGSEKGVGNSIIKVKDARLGFGHNSSVRQPTIDDVDEFPFLALLKRDGKDPLEVLGDLVQPHGGRRGWVSTSAGSFWLAGGLGGTLFEYADWRAALVLEFGPEFKTFTANLVGKIDATFPKQGKPYARVILNTHAGYSSVTGLLQMTSVIKEGSFLISSDCKVGGGAALRIWTPPSPHTGDFVYTIGGYHPDYKPPAHYPSVEQRFSVNWTLVPGHVVLKGGGYFALTPDRLMLGGKFHLGVDYKVTAGVDASLDVLIGWHPFYFDVAFKVRAWVDIGRVSVGAYVKVWGPPTGGHVTIYMPSIIPDINFDFGSGRKAPPAVTWNSFMADALGCGKAADIITTRVLSGLLPEMKDGKAPPTGPWIVSGGDFSFLVRSVIPITRVTLIKGTSDQWFFSSERPLYVRPLPAAVRSFLGTQIATRDGHAVSSAFGIQITRDGQSIDLSAAGNWRIELVREKVPGALWGYPNVLDPSSAVSIPEHIVGISVTAPGNDRLSVTDIAPLGSTLVSAATKLAAFPIRSNDTASDPHPVVWVSGDPSVVEGIAQKISSGGVVESRGKLYSAIPASIRPPRSDSPLTGYAKWAEDYLSGDPMTAS</sequence>
<keyword evidence="3" id="KW-1185">Reference proteome</keyword>
<name>A0ABY3WRJ4_9ACTN</name>
<dbReference type="EMBL" id="CP071872">
    <property type="protein sequence ID" value="UNM13175.1"/>
    <property type="molecule type" value="Genomic_DNA"/>
</dbReference>
<dbReference type="Proteomes" id="UP000828924">
    <property type="component" value="Chromosome"/>
</dbReference>
<evidence type="ECO:0000313" key="3">
    <source>
        <dbReference type="Proteomes" id="UP000828924"/>
    </source>
</evidence>
<reference evidence="2 3" key="1">
    <citation type="submission" date="2021-03" db="EMBL/GenBank/DDBJ databases">
        <title>Complete genome of Streptomyces formicae strain 1H-GS9 (DSM 100524).</title>
        <authorList>
            <person name="Atanasov K.E."/>
            <person name="Altabella T."/>
            <person name="Ferrer A."/>
        </authorList>
    </citation>
    <scope>NUCLEOTIDE SEQUENCE [LARGE SCALE GENOMIC DNA]</scope>
    <source>
        <strain evidence="2 3">1H-GS9</strain>
    </source>
</reference>
<protein>
    <recommendedName>
        <fullName evidence="1">DUF6603 domain-containing protein</fullName>
    </recommendedName>
</protein>
<dbReference type="Pfam" id="PF20248">
    <property type="entry name" value="DUF6603"/>
    <property type="match status" value="1"/>
</dbReference>
<evidence type="ECO:0000259" key="1">
    <source>
        <dbReference type="Pfam" id="PF20248"/>
    </source>
</evidence>
<gene>
    <name evidence="2" type="ORF">J4032_18240</name>
</gene>
<proteinExistence type="predicted"/>